<organism evidence="1 2">
    <name type="scientific">Winogradskyella maritima</name>
    <dbReference type="NCBI Taxonomy" id="1517766"/>
    <lineage>
        <taxon>Bacteria</taxon>
        <taxon>Pseudomonadati</taxon>
        <taxon>Bacteroidota</taxon>
        <taxon>Flavobacteriia</taxon>
        <taxon>Flavobacteriales</taxon>
        <taxon>Flavobacteriaceae</taxon>
        <taxon>Winogradskyella</taxon>
    </lineage>
</organism>
<proteinExistence type="predicted"/>
<protein>
    <submittedName>
        <fullName evidence="1">WbqC family protein</fullName>
    </submittedName>
</protein>
<dbReference type="RefSeq" id="WP_386102122.1">
    <property type="nucleotide sequence ID" value="NZ_JBHSAT010000023.1"/>
</dbReference>
<comment type="caution">
    <text evidence="1">The sequence shown here is derived from an EMBL/GenBank/DDBJ whole genome shotgun (WGS) entry which is preliminary data.</text>
</comment>
<gene>
    <name evidence="1" type="ORF">ACFOSX_13285</name>
</gene>
<sequence length="207" mass="24256">MKALISLTAFPNLSHYSIYSNFNEVEIEAQGTYQKQTFRNRYDIFGPNGKLPLTIPVIYSSKNKQLYRDVKISNVEKWQSQHLKSLMTAYNSSPFFEYYIDDLMPLFNTTYNFLFEYNLICNETLNACVQIDKDLELTTQFKNQNGATFDFRNLAKLKTVIPYNFKSYTQMFCVKHGFLPNLSILDLLFNEGPNTLNYLEQQTIKTE</sequence>
<dbReference type="Proteomes" id="UP001595812">
    <property type="component" value="Unassembled WGS sequence"/>
</dbReference>
<keyword evidence="2" id="KW-1185">Reference proteome</keyword>
<dbReference type="EMBL" id="JBHSAT010000023">
    <property type="protein sequence ID" value="MFC3878206.1"/>
    <property type="molecule type" value="Genomic_DNA"/>
</dbReference>
<evidence type="ECO:0000313" key="1">
    <source>
        <dbReference type="EMBL" id="MFC3878206.1"/>
    </source>
</evidence>
<dbReference type="InterPro" id="IPR014985">
    <property type="entry name" value="WbqC"/>
</dbReference>
<accession>A0ABV8AMT1</accession>
<dbReference type="Pfam" id="PF08889">
    <property type="entry name" value="WbqC"/>
    <property type="match status" value="2"/>
</dbReference>
<evidence type="ECO:0000313" key="2">
    <source>
        <dbReference type="Proteomes" id="UP001595812"/>
    </source>
</evidence>
<reference evidence="2" key="1">
    <citation type="journal article" date="2019" name="Int. J. Syst. Evol. Microbiol.">
        <title>The Global Catalogue of Microorganisms (GCM) 10K type strain sequencing project: providing services to taxonomists for standard genome sequencing and annotation.</title>
        <authorList>
            <consortium name="The Broad Institute Genomics Platform"/>
            <consortium name="The Broad Institute Genome Sequencing Center for Infectious Disease"/>
            <person name="Wu L."/>
            <person name="Ma J."/>
        </authorList>
    </citation>
    <scope>NUCLEOTIDE SEQUENCE [LARGE SCALE GENOMIC DNA]</scope>
    <source>
        <strain evidence="2">CECT 8979</strain>
    </source>
</reference>
<name>A0ABV8AMT1_9FLAO</name>